<dbReference type="AlphaFoldDB" id="J3F492"/>
<protein>
    <recommendedName>
        <fullName evidence="2">DUF6318 domain-containing protein</fullName>
    </recommendedName>
</protein>
<proteinExistence type="predicted"/>
<dbReference type="GeneID" id="64257303"/>
<dbReference type="Proteomes" id="UP000007814">
    <property type="component" value="Unassembled WGS sequence"/>
</dbReference>
<evidence type="ECO:0000313" key="4">
    <source>
        <dbReference type="Proteomes" id="UP000007814"/>
    </source>
</evidence>
<dbReference type="eggNOG" id="ENOG5033M65">
    <property type="taxonomic scope" value="Bacteria"/>
</dbReference>
<gene>
    <name evidence="3" type="ORF">HMPREF1129_0209</name>
</gene>
<dbReference type="InterPro" id="IPR046281">
    <property type="entry name" value="DUF6318"/>
</dbReference>
<organism evidence="3 4">
    <name type="scientific">Actinomyces naeslundii (strain ATCC 12104 / DSM 43013 / CCUG 2238 / JCM 8349 / NCTC 10301 / Howell 279)</name>
    <dbReference type="NCBI Taxonomy" id="1115803"/>
    <lineage>
        <taxon>Bacteria</taxon>
        <taxon>Bacillati</taxon>
        <taxon>Actinomycetota</taxon>
        <taxon>Actinomycetes</taxon>
        <taxon>Actinomycetales</taxon>
        <taxon>Actinomycetaceae</taxon>
        <taxon>Actinomyces</taxon>
    </lineage>
</organism>
<dbReference type="EMBL" id="ALJK01000059">
    <property type="protein sequence ID" value="EJN85552.1"/>
    <property type="molecule type" value="Genomic_DNA"/>
</dbReference>
<feature type="region of interest" description="Disordered" evidence="1">
    <location>
        <begin position="14"/>
        <end position="37"/>
    </location>
</feature>
<accession>J3F492</accession>
<name>J3F492_ACTNH</name>
<dbReference type="RefSeq" id="WP_003780843.1">
    <property type="nucleotide sequence ID" value="NZ_ALJK01000059.1"/>
</dbReference>
<comment type="caution">
    <text evidence="3">The sequence shown here is derived from an EMBL/GenBank/DDBJ whole genome shotgun (WGS) entry which is preliminary data.</text>
</comment>
<reference evidence="3 4" key="1">
    <citation type="submission" date="2012-07" db="EMBL/GenBank/DDBJ databases">
        <authorList>
            <person name="Durkin A.S."/>
            <person name="McCorrison J."/>
            <person name="Torralba M."/>
            <person name="Gillis M."/>
            <person name="Methe B."/>
            <person name="Sutton G."/>
            <person name="Nelson K.E."/>
        </authorList>
    </citation>
    <scope>NUCLEOTIDE SEQUENCE [LARGE SCALE GENOMIC DNA]</scope>
    <source>
        <strain evidence="4">ATCC 12104 / DSM 43013 / CCUG 2238 / JCM 8349 / NCTC 10301 / Howell 279</strain>
    </source>
</reference>
<dbReference type="PATRIC" id="fig|1115803.3.peg.697"/>
<evidence type="ECO:0000259" key="2">
    <source>
        <dbReference type="Pfam" id="PF19843"/>
    </source>
</evidence>
<feature type="domain" description="DUF6318" evidence="2">
    <location>
        <begin position="121"/>
        <end position="254"/>
    </location>
</feature>
<evidence type="ECO:0000256" key="1">
    <source>
        <dbReference type="SAM" id="MobiDB-lite"/>
    </source>
</evidence>
<sequence length="260" mass="28304">MVWWSCFGGEEASAMSTSLRPPAPAGAQRSVFDRRRPGSRLERSRAAAGLAVVCVLALGLTACSLKDAKAEASVSASASASAAVARAEKGVADANASATASREAALTPELRAKRDAALAEPTPVKPLHMDEESARGATGSVYYFLDLYRYAFMTGNTTEIEAMTEDGCVFCKSVIDRASDLHKDGGWANKWDQDITNIRYYEKLDGYNYNLIHVHINYGQMTWCHPGKNPEVAEPIEDQELKFGVRYINGRWMLGEGEVV</sequence>
<evidence type="ECO:0000313" key="3">
    <source>
        <dbReference type="EMBL" id="EJN85552.1"/>
    </source>
</evidence>
<dbReference type="Pfam" id="PF19843">
    <property type="entry name" value="DUF6318"/>
    <property type="match status" value="1"/>
</dbReference>